<dbReference type="EMBL" id="OC857481">
    <property type="protein sequence ID" value="CAD7625249.1"/>
    <property type="molecule type" value="Genomic_DNA"/>
</dbReference>
<dbReference type="GO" id="GO:0004197">
    <property type="term" value="F:cysteine-type endopeptidase activity"/>
    <property type="evidence" value="ECO:0007669"/>
    <property type="project" value="InterPro"/>
</dbReference>
<feature type="domain" description="Caspase family p20" evidence="1">
    <location>
        <begin position="1"/>
        <end position="84"/>
    </location>
</feature>
<dbReference type="OrthoDB" id="6044770at2759"/>
<dbReference type="InterPro" id="IPR029030">
    <property type="entry name" value="Caspase-like_dom_sf"/>
</dbReference>
<keyword evidence="3" id="KW-1185">Reference proteome</keyword>
<evidence type="ECO:0000259" key="1">
    <source>
        <dbReference type="PROSITE" id="PS50208"/>
    </source>
</evidence>
<sequence length="156" mass="17780">MDQIKTKLTSVATTDSYHGDAFIMMFIGDGYNEQIIGWRPDTENEWPPPAGDCMAFSEIVATFGWTRAPALRQKTKVFIINCDRLKVSIDKYDTIVDKRGHPMWHSSDKEHGQIGCASQFGQTLSHTIAQYSAYKSLIEMFVMTLNRMEEDLMDSE</sequence>
<dbReference type="GO" id="GO:0006508">
    <property type="term" value="P:proteolysis"/>
    <property type="evidence" value="ECO:0007669"/>
    <property type="project" value="InterPro"/>
</dbReference>
<dbReference type="InterPro" id="IPR001309">
    <property type="entry name" value="Pept_C14_p20"/>
</dbReference>
<dbReference type="Gene3D" id="3.40.50.1460">
    <property type="match status" value="1"/>
</dbReference>
<name>A0A7R9PYA2_9ACAR</name>
<evidence type="ECO:0000313" key="2">
    <source>
        <dbReference type="EMBL" id="CAD7625249.1"/>
    </source>
</evidence>
<dbReference type="EMBL" id="CAJPIZ010002906">
    <property type="protein sequence ID" value="CAG2105679.1"/>
    <property type="molecule type" value="Genomic_DNA"/>
</dbReference>
<proteinExistence type="predicted"/>
<evidence type="ECO:0000313" key="3">
    <source>
        <dbReference type="Proteomes" id="UP000759131"/>
    </source>
</evidence>
<accession>A0A7R9PYA2</accession>
<dbReference type="AlphaFoldDB" id="A0A7R9PYA2"/>
<dbReference type="Proteomes" id="UP000759131">
    <property type="component" value="Unassembled WGS sequence"/>
</dbReference>
<dbReference type="PROSITE" id="PS50208">
    <property type="entry name" value="CASPASE_P20"/>
    <property type="match status" value="1"/>
</dbReference>
<protein>
    <recommendedName>
        <fullName evidence="1">Caspase family p20 domain-containing protein</fullName>
    </recommendedName>
</protein>
<reference evidence="2" key="1">
    <citation type="submission" date="2020-11" db="EMBL/GenBank/DDBJ databases">
        <authorList>
            <person name="Tran Van P."/>
        </authorList>
    </citation>
    <scope>NUCLEOTIDE SEQUENCE</scope>
</reference>
<organism evidence="2">
    <name type="scientific">Medioppia subpectinata</name>
    <dbReference type="NCBI Taxonomy" id="1979941"/>
    <lineage>
        <taxon>Eukaryota</taxon>
        <taxon>Metazoa</taxon>
        <taxon>Ecdysozoa</taxon>
        <taxon>Arthropoda</taxon>
        <taxon>Chelicerata</taxon>
        <taxon>Arachnida</taxon>
        <taxon>Acari</taxon>
        <taxon>Acariformes</taxon>
        <taxon>Sarcoptiformes</taxon>
        <taxon>Oribatida</taxon>
        <taxon>Brachypylina</taxon>
        <taxon>Oppioidea</taxon>
        <taxon>Oppiidae</taxon>
        <taxon>Medioppia</taxon>
    </lineage>
</organism>
<gene>
    <name evidence="2" type="ORF">OSB1V03_LOCUS5684</name>
</gene>
<dbReference type="SUPFAM" id="SSF52129">
    <property type="entry name" value="Caspase-like"/>
    <property type="match status" value="1"/>
</dbReference>